<dbReference type="PANTHER" id="PTHR28136">
    <property type="entry name" value="NUCLEUS EXPORT PROTEIN BRR6"/>
    <property type="match status" value="1"/>
</dbReference>
<protein>
    <recommendedName>
        <fullName evidence="2">Brl1/Brr6 domain-containing protein</fullName>
    </recommendedName>
</protein>
<feature type="region of interest" description="Disordered" evidence="1">
    <location>
        <begin position="429"/>
        <end position="480"/>
    </location>
</feature>
<feature type="compositionally biased region" description="Acidic residues" evidence="1">
    <location>
        <begin position="201"/>
        <end position="210"/>
    </location>
</feature>
<name>A0A8H4V5Q0_9HYPO</name>
<dbReference type="OrthoDB" id="5961at2759"/>
<comment type="caution">
    <text evidence="3">The sequence shown here is derived from an EMBL/GenBank/DDBJ whole genome shotgun (WGS) entry which is preliminary data.</text>
</comment>
<evidence type="ECO:0000256" key="1">
    <source>
        <dbReference type="SAM" id="MobiDB-lite"/>
    </source>
</evidence>
<gene>
    <name evidence="3" type="ORF">G6O67_005256</name>
</gene>
<dbReference type="GO" id="GO:0006998">
    <property type="term" value="P:nuclear envelope organization"/>
    <property type="evidence" value="ECO:0007669"/>
    <property type="project" value="InterPro"/>
</dbReference>
<evidence type="ECO:0000313" key="3">
    <source>
        <dbReference type="EMBL" id="KAF4508937.1"/>
    </source>
</evidence>
<feature type="region of interest" description="Disordered" evidence="1">
    <location>
        <begin position="381"/>
        <end position="400"/>
    </location>
</feature>
<dbReference type="InterPro" id="IPR018767">
    <property type="entry name" value="Brl1/Brr6_dom"/>
</dbReference>
<feature type="region of interest" description="Disordered" evidence="1">
    <location>
        <begin position="1"/>
        <end position="144"/>
    </location>
</feature>
<keyword evidence="4" id="KW-1185">Reference proteome</keyword>
<proteinExistence type="predicted"/>
<dbReference type="Proteomes" id="UP000557566">
    <property type="component" value="Unassembled WGS sequence"/>
</dbReference>
<dbReference type="GO" id="GO:0031965">
    <property type="term" value="C:nuclear membrane"/>
    <property type="evidence" value="ECO:0007669"/>
    <property type="project" value="InterPro"/>
</dbReference>
<feature type="domain" description="Brl1/Brr6" evidence="2">
    <location>
        <begin position="251"/>
        <end position="377"/>
    </location>
</feature>
<evidence type="ECO:0000259" key="2">
    <source>
        <dbReference type="SMART" id="SM01042"/>
    </source>
</evidence>
<dbReference type="EMBL" id="JAAVMX010000005">
    <property type="protein sequence ID" value="KAF4508937.1"/>
    <property type="molecule type" value="Genomic_DNA"/>
</dbReference>
<feature type="region of interest" description="Disordered" evidence="1">
    <location>
        <begin position="195"/>
        <end position="230"/>
    </location>
</feature>
<dbReference type="Pfam" id="PF10104">
    <property type="entry name" value="Brr6_like_C_C"/>
    <property type="match status" value="1"/>
</dbReference>
<dbReference type="PANTHER" id="PTHR28136:SF1">
    <property type="entry name" value="NUCLEUS EXPORT PROTEIN BRL1"/>
    <property type="match status" value="1"/>
</dbReference>
<accession>A0A8H4V5Q0</accession>
<dbReference type="SMART" id="SM01042">
    <property type="entry name" value="Brr6_like_C_C"/>
    <property type="match status" value="1"/>
</dbReference>
<dbReference type="AlphaFoldDB" id="A0A8H4V5Q0"/>
<evidence type="ECO:0000313" key="4">
    <source>
        <dbReference type="Proteomes" id="UP000557566"/>
    </source>
</evidence>
<dbReference type="InterPro" id="IPR040202">
    <property type="entry name" value="Brl1/Brr6"/>
</dbReference>
<dbReference type="GO" id="GO:0055088">
    <property type="term" value="P:lipid homeostasis"/>
    <property type="evidence" value="ECO:0007669"/>
    <property type="project" value="InterPro"/>
</dbReference>
<reference evidence="3 4" key="1">
    <citation type="journal article" date="2020" name="Genome Biol. Evol.">
        <title>A new high-quality draft genome assembly of the Chinese cordyceps Ophiocordyceps sinensis.</title>
        <authorList>
            <person name="Shu R."/>
            <person name="Zhang J."/>
            <person name="Meng Q."/>
            <person name="Zhang H."/>
            <person name="Zhou G."/>
            <person name="Li M."/>
            <person name="Wu P."/>
            <person name="Zhao Y."/>
            <person name="Chen C."/>
            <person name="Qin Q."/>
        </authorList>
    </citation>
    <scope>NUCLEOTIDE SEQUENCE [LARGE SCALE GENOMIC DNA]</scope>
    <source>
        <strain evidence="3 4">IOZ07</strain>
    </source>
</reference>
<organism evidence="3 4">
    <name type="scientific">Ophiocordyceps sinensis</name>
    <dbReference type="NCBI Taxonomy" id="72228"/>
    <lineage>
        <taxon>Eukaryota</taxon>
        <taxon>Fungi</taxon>
        <taxon>Dikarya</taxon>
        <taxon>Ascomycota</taxon>
        <taxon>Pezizomycotina</taxon>
        <taxon>Sordariomycetes</taxon>
        <taxon>Hypocreomycetidae</taxon>
        <taxon>Hypocreales</taxon>
        <taxon>Ophiocordycipitaceae</taxon>
        <taxon>Ophiocordyceps</taxon>
    </lineage>
</organism>
<sequence length="480" mass="53301">MDARSFEGPMDWEYQDRGPFDPTSPFAQAASKAQRNMFGSPIKSPSRCDNPFTNLSTPSKPQPLPPQTSRFTPQLPPRNIAPPFRNPAFTTPRKPVDEAVFSEASGAEESPAPTEMSDYPNDTPEVDHGMGTVTGGPLAPLKIDKTSRYGKTGLFSKKYASGKGEIRAHRDLSVGMRKRKRHNYDRDVGSVALHHHAQDSEGWDSEFDTDNENRSRSSTRPRQHEKQGKARGTFESFFYALNKYPNTPDHMQRWMQLGANLFLVSVLAYLGWSVVSTVRSDISKANEIAQQELQSKMTECRTQYTMNECARGDRPALRLMCEGWYDCMMQNPDSVMRVKVTAKQVAEIINEFSETMHLKAWGILLAFVLVCTTVNVGALSRQSGHKPVVSPPPPQAKDVGHEAARSPAITPGYMLVPVQTPRMQRRAMLDGGEGTDTDTSPLTLKSAMSHYTPSGRRSPSKEDRQLSPFRYGRSAGKGGG</sequence>